<feature type="transmembrane region" description="Helical" evidence="6">
    <location>
        <begin position="233"/>
        <end position="250"/>
    </location>
</feature>
<reference evidence="8" key="1">
    <citation type="submission" date="2017-12" db="EMBL/GenBank/DDBJ databases">
        <title>High-resolution comparative analysis of great ape genomes.</title>
        <authorList>
            <person name="Pollen A."/>
            <person name="Hastie A."/>
            <person name="Hormozdiari F."/>
            <person name="Dougherty M."/>
            <person name="Liu R."/>
            <person name="Chaisson M."/>
            <person name="Hoppe E."/>
            <person name="Hill C."/>
            <person name="Pang A."/>
            <person name="Hillier L."/>
            <person name="Baker C."/>
            <person name="Armstrong J."/>
            <person name="Shendure J."/>
            <person name="Paten B."/>
            <person name="Wilson R."/>
            <person name="Chao H."/>
            <person name="Schneider V."/>
            <person name="Ventura M."/>
            <person name="Kronenberg Z."/>
            <person name="Murali S."/>
            <person name="Gordon D."/>
            <person name="Cantsilieris S."/>
            <person name="Munson K."/>
            <person name="Nelson B."/>
            <person name="Raja A."/>
            <person name="Underwood J."/>
            <person name="Diekhans M."/>
            <person name="Fiddes I."/>
            <person name="Haussler D."/>
            <person name="Eichler E."/>
        </authorList>
    </citation>
    <scope>NUCLEOTIDE SEQUENCE [LARGE SCALE GENOMIC DNA]</scope>
    <source>
        <strain evidence="8">Susie</strain>
    </source>
</reference>
<protein>
    <recommendedName>
        <fullName evidence="6">Pecanex-like protein</fullName>
    </recommendedName>
</protein>
<feature type="transmembrane region" description="Helical" evidence="6">
    <location>
        <begin position="6"/>
        <end position="24"/>
    </location>
</feature>
<comment type="caution">
    <text evidence="8">The sequence shown here is derived from an EMBL/GenBank/DDBJ whole genome shotgun (WGS) entry which is preliminary data.</text>
</comment>
<dbReference type="PANTHER" id="PTHR12372:SF2">
    <property type="entry name" value="PECANEX-LIKE PROTEIN 1"/>
    <property type="match status" value="1"/>
</dbReference>
<organism evidence="8">
    <name type="scientific">Pongo abelii</name>
    <name type="common">Sumatran orangutan</name>
    <name type="synonym">Pongo pygmaeus abelii</name>
    <dbReference type="NCBI Taxonomy" id="9601"/>
    <lineage>
        <taxon>Eukaryota</taxon>
        <taxon>Metazoa</taxon>
        <taxon>Chordata</taxon>
        <taxon>Craniata</taxon>
        <taxon>Vertebrata</taxon>
        <taxon>Euteleostomi</taxon>
        <taxon>Mammalia</taxon>
        <taxon>Eutheria</taxon>
        <taxon>Euarchontoglires</taxon>
        <taxon>Primates</taxon>
        <taxon>Haplorrhini</taxon>
        <taxon>Catarrhini</taxon>
        <taxon>Hominidae</taxon>
        <taxon>Pongo</taxon>
    </lineage>
</organism>
<sequence length="749" mass="85449">GHNRIIAYSRPVYFCICCGLIWLLDYGSRNLTATKFKLYGITFTNPLVFISARDLVIVFTLCFPIVFFIGLLPQVNTFVMYLCEQLDIHIFGGNATTSLLAALYSFICSIVAVALLYGLCYGALKDSWDGQHIPVLFSIFCGLLVAVSYHLSRQSSDPSVLFSLVQSKIFPKTEEKNPEDPLSEVKDPLPEKLRNSVSERLQSDLVVCIVIGVLYFAIHVSTVFTVLQPALKYVLYTLVGFVGFVTHYVLPQVRKQLPWHCFSHPLLKTLEYNQYEVRNAATMMWFEKLHVWLLFVEKNIIYPLIVLNELSSSAETIASPKKLDTELGALMITIAGLKLLRSSFSSPTYQYVTVIFTVLFFKFDYEAFSETMLLDLFFMSILFNKLWELLYKLQFVYTYIAPWQITWGSAFHAFAQPFAVPHSAMLFIQAAVSAFFSTPLNPFLGSAIFITSYVRPVKFWERDYKVLPLSSRLECNGTISTHCNLRLLECNGAILTHCNLRLPGTYCQQREVEAITEGVEEDEGFCCCEPGHIPHMLSFNAAFSQRWLAWEVIVTKYILEGYSITDNSAASMLQVFDLRKVLTTYYVKGIIYYVTTSSKLEEWLANETMQEGLRLCADRNYVDVDPTFNPNIDEDYDHRLAGISRESFCVIYLNWIEYCSSRRAKPVDVDKDSSLVTLCYGLCVLGRRALGTASHHMSSNLESFLYGLHALFKGDFRISSIRDEWIFADMELLRKVVVPGIRMSIKLHQ</sequence>
<dbReference type="GO" id="GO:0016020">
    <property type="term" value="C:membrane"/>
    <property type="evidence" value="ECO:0007669"/>
    <property type="project" value="UniProtKB-SubCell"/>
</dbReference>
<feature type="transmembrane region" description="Helical" evidence="6">
    <location>
        <begin position="95"/>
        <end position="119"/>
    </location>
</feature>
<feature type="transmembrane region" description="Helical" evidence="6">
    <location>
        <begin position="205"/>
        <end position="227"/>
    </location>
</feature>
<feature type="transmembrane region" description="Helical" evidence="6">
    <location>
        <begin position="131"/>
        <end position="151"/>
    </location>
</feature>
<dbReference type="InterPro" id="IPR039797">
    <property type="entry name" value="Pecanex"/>
</dbReference>
<dbReference type="EMBL" id="NDHI03003521">
    <property type="protein sequence ID" value="PNJ27962.1"/>
    <property type="molecule type" value="Genomic_DNA"/>
</dbReference>
<gene>
    <name evidence="8" type="ORF">CR201_G0037775</name>
</gene>
<dbReference type="Pfam" id="PF05041">
    <property type="entry name" value="Pecanex_C"/>
    <property type="match status" value="1"/>
</dbReference>
<evidence type="ECO:0000259" key="7">
    <source>
        <dbReference type="Pfam" id="PF05041"/>
    </source>
</evidence>
<dbReference type="InterPro" id="IPR007735">
    <property type="entry name" value="Pecanex_C"/>
</dbReference>
<feature type="domain" description="Pecanex C-terminal" evidence="7">
    <location>
        <begin position="668"/>
        <end position="749"/>
    </location>
</feature>
<keyword evidence="5 6" id="KW-0472">Membrane</keyword>
<proteinExistence type="inferred from homology"/>
<accession>A0A2J8T4L7</accession>
<comment type="similarity">
    <text evidence="2 6">Belongs to the pecanex family.</text>
</comment>
<name>A0A2J8T4L7_PONAB</name>
<evidence type="ECO:0000256" key="1">
    <source>
        <dbReference type="ARBA" id="ARBA00004141"/>
    </source>
</evidence>
<evidence type="ECO:0000256" key="2">
    <source>
        <dbReference type="ARBA" id="ARBA00010170"/>
    </source>
</evidence>
<keyword evidence="3 6" id="KW-0812">Transmembrane</keyword>
<dbReference type="AlphaFoldDB" id="A0A2J8T4L7"/>
<evidence type="ECO:0000256" key="6">
    <source>
        <dbReference type="RuleBase" id="RU367089"/>
    </source>
</evidence>
<comment type="caution">
    <text evidence="6">Lacks conserved residue(s) required for the propagation of feature annotation.</text>
</comment>
<evidence type="ECO:0000256" key="3">
    <source>
        <dbReference type="ARBA" id="ARBA00022692"/>
    </source>
</evidence>
<feature type="non-terminal residue" evidence="8">
    <location>
        <position position="1"/>
    </location>
</feature>
<evidence type="ECO:0000313" key="8">
    <source>
        <dbReference type="EMBL" id="PNJ27962.1"/>
    </source>
</evidence>
<comment type="subcellular location">
    <subcellularLocation>
        <location evidence="1 6">Membrane</location>
        <topology evidence="1 6">Multi-pass membrane protein</topology>
    </subcellularLocation>
</comment>
<evidence type="ECO:0000256" key="5">
    <source>
        <dbReference type="ARBA" id="ARBA00023136"/>
    </source>
</evidence>
<dbReference type="PANTHER" id="PTHR12372">
    <property type="entry name" value="PECANEX"/>
    <property type="match status" value="1"/>
</dbReference>
<feature type="transmembrane region" description="Helical" evidence="6">
    <location>
        <begin position="58"/>
        <end position="83"/>
    </location>
</feature>
<feature type="non-terminal residue" evidence="8">
    <location>
        <position position="749"/>
    </location>
</feature>
<keyword evidence="4 6" id="KW-1133">Transmembrane helix</keyword>
<evidence type="ECO:0000256" key="4">
    <source>
        <dbReference type="ARBA" id="ARBA00022989"/>
    </source>
</evidence>